<dbReference type="InterPro" id="IPR041698">
    <property type="entry name" value="Methyltransf_25"/>
</dbReference>
<dbReference type="VEuPathDB" id="FungiDB:FUN_025223"/>
<dbReference type="PANTHER" id="PTHR43591:SF24">
    <property type="entry name" value="2-METHOXY-6-POLYPRENYL-1,4-BENZOQUINOL METHYLASE, MITOCHONDRIAL"/>
    <property type="match status" value="1"/>
</dbReference>
<accession>A0A2I1ER41</accession>
<reference evidence="2" key="1">
    <citation type="submission" date="2020-05" db="EMBL/GenBank/DDBJ databases">
        <authorList>
            <person name="Rincon C."/>
            <person name="Sanders R I."/>
            <person name="Robbins C."/>
            <person name="Chaturvedi A."/>
        </authorList>
    </citation>
    <scope>NUCLEOTIDE SEQUENCE</scope>
    <source>
        <strain evidence="2">CHB12</strain>
    </source>
</reference>
<dbReference type="CDD" id="cd02440">
    <property type="entry name" value="AdoMet_MTases"/>
    <property type="match status" value="1"/>
</dbReference>
<evidence type="ECO:0000313" key="3">
    <source>
        <dbReference type="Proteomes" id="UP000684084"/>
    </source>
</evidence>
<dbReference type="GO" id="GO:0008168">
    <property type="term" value="F:methyltransferase activity"/>
    <property type="evidence" value="ECO:0007669"/>
    <property type="project" value="TreeGrafter"/>
</dbReference>
<dbReference type="EMBL" id="CAGKOT010000005">
    <property type="protein sequence ID" value="CAB5342070.1"/>
    <property type="molecule type" value="Genomic_DNA"/>
</dbReference>
<organism evidence="2 3">
    <name type="scientific">Rhizophagus irregularis</name>
    <dbReference type="NCBI Taxonomy" id="588596"/>
    <lineage>
        <taxon>Eukaryota</taxon>
        <taxon>Fungi</taxon>
        <taxon>Fungi incertae sedis</taxon>
        <taxon>Mucoromycota</taxon>
        <taxon>Glomeromycotina</taxon>
        <taxon>Glomeromycetes</taxon>
        <taxon>Glomerales</taxon>
        <taxon>Glomeraceae</taxon>
        <taxon>Rhizophagus</taxon>
    </lineage>
</organism>
<dbReference type="VEuPathDB" id="FungiDB:RhiirFUN_024601"/>
<feature type="region of interest" description="Disordered" evidence="1">
    <location>
        <begin position="61"/>
        <end position="87"/>
    </location>
</feature>
<feature type="region of interest" description="Disordered" evidence="1">
    <location>
        <begin position="1"/>
        <end position="41"/>
    </location>
</feature>
<protein>
    <submittedName>
        <fullName evidence="2">Uncharacterized protein</fullName>
    </submittedName>
</protein>
<proteinExistence type="predicted"/>
<dbReference type="InterPro" id="IPR029063">
    <property type="entry name" value="SAM-dependent_MTases_sf"/>
</dbReference>
<sequence>MGKSLSKNSTFSSTTSSHTITVSSVSSKPSTTPSIISTNSRSNSFLNKRKSTFSIKSSSKWSLTTSHPKNTPPSNNVLMVSTPNTPSGTPRNLFMDSPDYFNTNNNFCDNQSSEFPSDFKFVDGRRFHNIDTVKYFLPNDEIEMDRLKTYHYLLNNVFQSNFSSPVKEILKIGGTEVLDLGCGPGAWLLDMAETFPKSNFTGVDLTNTLIGNDDMSKNIKFIKGNVLDGLPFKNSTFDYIFIRNLSYGFSEQDWKFMINEIIRITKPGGWIELMEPELKARNEGPITIYLNDTFIKDLQSQNIFINITTELEQFLKDTNQIDQVFHDEKLISCGSWAGRLGELACEDFLMIIRAIKPRLSQIIGVNHEDYDQLLQSIPDEMNEHKTSFIHHRFWVQKLFSV</sequence>
<dbReference type="SUPFAM" id="SSF53335">
    <property type="entry name" value="S-adenosyl-L-methionine-dependent methyltransferases"/>
    <property type="match status" value="1"/>
</dbReference>
<gene>
    <name evidence="2" type="ORF">CHRIB12_LOCUS3737</name>
</gene>
<dbReference type="OrthoDB" id="184880at2759"/>
<dbReference type="AlphaFoldDB" id="A0A2I1ER41"/>
<name>A0A2I1ER41_9GLOM</name>
<evidence type="ECO:0000256" key="1">
    <source>
        <dbReference type="SAM" id="MobiDB-lite"/>
    </source>
</evidence>
<dbReference type="PANTHER" id="PTHR43591">
    <property type="entry name" value="METHYLTRANSFERASE"/>
    <property type="match status" value="1"/>
</dbReference>
<dbReference type="Pfam" id="PF13649">
    <property type="entry name" value="Methyltransf_25"/>
    <property type="match status" value="1"/>
</dbReference>
<feature type="compositionally biased region" description="Polar residues" evidence="1">
    <location>
        <begin position="67"/>
        <end position="87"/>
    </location>
</feature>
<comment type="caution">
    <text evidence="2">The sequence shown here is derived from an EMBL/GenBank/DDBJ whole genome shotgun (WGS) entry which is preliminary data.</text>
</comment>
<dbReference type="VEuPathDB" id="FungiDB:RhiirA1_450462"/>
<dbReference type="Gene3D" id="3.40.50.150">
    <property type="entry name" value="Vaccinia Virus protein VP39"/>
    <property type="match status" value="1"/>
</dbReference>
<evidence type="ECO:0000313" key="2">
    <source>
        <dbReference type="EMBL" id="CAB5342070.1"/>
    </source>
</evidence>
<dbReference type="Proteomes" id="UP000684084">
    <property type="component" value="Unassembled WGS sequence"/>
</dbReference>